<dbReference type="Gene3D" id="2.40.128.110">
    <property type="entry name" value="Lipid/polyisoprenoid-binding, YceI-like"/>
    <property type="match status" value="1"/>
</dbReference>
<dbReference type="RefSeq" id="WP_250430516.1">
    <property type="nucleotide sequence ID" value="NZ_JALPRR010000003.1"/>
</dbReference>
<dbReference type="Pfam" id="PF04264">
    <property type="entry name" value="YceI"/>
    <property type="match status" value="1"/>
</dbReference>
<dbReference type="InterPro" id="IPR036761">
    <property type="entry name" value="TTHA0802/YceI-like_sf"/>
</dbReference>
<protein>
    <submittedName>
        <fullName evidence="2">YceI family protein</fullName>
    </submittedName>
</protein>
<accession>A0ABW5CYU5</accession>
<dbReference type="PANTHER" id="PTHR34406:SF1">
    <property type="entry name" value="PROTEIN YCEI"/>
    <property type="match status" value="1"/>
</dbReference>
<evidence type="ECO:0000259" key="1">
    <source>
        <dbReference type="SMART" id="SM00867"/>
    </source>
</evidence>
<organism evidence="2 3">
    <name type="scientific">Pontibacter ruber</name>
    <dbReference type="NCBI Taxonomy" id="1343895"/>
    <lineage>
        <taxon>Bacteria</taxon>
        <taxon>Pseudomonadati</taxon>
        <taxon>Bacteroidota</taxon>
        <taxon>Cytophagia</taxon>
        <taxon>Cytophagales</taxon>
        <taxon>Hymenobacteraceae</taxon>
        <taxon>Pontibacter</taxon>
    </lineage>
</organism>
<feature type="domain" description="Lipid/polyisoprenoid-binding YceI-like" evidence="1">
    <location>
        <begin position="41"/>
        <end position="215"/>
    </location>
</feature>
<dbReference type="SUPFAM" id="SSF101874">
    <property type="entry name" value="YceI-like"/>
    <property type="match status" value="1"/>
</dbReference>
<dbReference type="SMART" id="SM00867">
    <property type="entry name" value="YceI"/>
    <property type="match status" value="1"/>
</dbReference>
<evidence type="ECO:0000313" key="2">
    <source>
        <dbReference type="EMBL" id="MFD2247547.1"/>
    </source>
</evidence>
<evidence type="ECO:0000313" key="3">
    <source>
        <dbReference type="Proteomes" id="UP001597374"/>
    </source>
</evidence>
<name>A0ABW5CYU5_9BACT</name>
<keyword evidence="3" id="KW-1185">Reference proteome</keyword>
<dbReference type="InterPro" id="IPR007372">
    <property type="entry name" value="Lipid/polyisoprenoid-bd_YceI"/>
</dbReference>
<comment type="caution">
    <text evidence="2">The sequence shown here is derived from an EMBL/GenBank/DDBJ whole genome shotgun (WGS) entry which is preliminary data.</text>
</comment>
<dbReference type="EMBL" id="JBHUIM010000002">
    <property type="protein sequence ID" value="MFD2247547.1"/>
    <property type="molecule type" value="Genomic_DNA"/>
</dbReference>
<dbReference type="PANTHER" id="PTHR34406">
    <property type="entry name" value="PROTEIN YCEI"/>
    <property type="match status" value="1"/>
</dbReference>
<gene>
    <name evidence="2" type="ORF">ACFSKP_14870</name>
</gene>
<sequence length="224" mass="24102">MKKFTVLASALALTAMLTTSFISVDKNATEKVITKTLAAATLKVNTEASTMKWNAKKVGGEHYGTINLADGTLQVNGSKLTGGTFTIDMRSITVKDITREDSNKRLTDHLKSDDFFSVEKHPQATFTLTKAAKIAKAKAGEPNYTITGNLTIKGITNPISFPATVKLSDDAAEATALIEVDRTKYDIKYRSGLVGTAADKIIYDTFTIDLKLVAEAAGKTTQSK</sequence>
<dbReference type="Proteomes" id="UP001597374">
    <property type="component" value="Unassembled WGS sequence"/>
</dbReference>
<proteinExistence type="predicted"/>
<reference evidence="3" key="1">
    <citation type="journal article" date="2019" name="Int. J. Syst. Evol. Microbiol.">
        <title>The Global Catalogue of Microorganisms (GCM) 10K type strain sequencing project: providing services to taxonomists for standard genome sequencing and annotation.</title>
        <authorList>
            <consortium name="The Broad Institute Genomics Platform"/>
            <consortium name="The Broad Institute Genome Sequencing Center for Infectious Disease"/>
            <person name="Wu L."/>
            <person name="Ma J."/>
        </authorList>
    </citation>
    <scope>NUCLEOTIDE SEQUENCE [LARGE SCALE GENOMIC DNA]</scope>
    <source>
        <strain evidence="3">CGMCC 4.1782</strain>
    </source>
</reference>